<dbReference type="GO" id="GO:0003677">
    <property type="term" value="F:DNA binding"/>
    <property type="evidence" value="ECO:0007669"/>
    <property type="project" value="UniProtKB-KW"/>
</dbReference>
<dbReference type="Gene3D" id="1.10.10.10">
    <property type="entry name" value="Winged helix-like DNA-binding domain superfamily/Winged helix DNA-binding domain"/>
    <property type="match status" value="1"/>
</dbReference>
<proteinExistence type="predicted"/>
<dbReference type="InterPro" id="IPR011711">
    <property type="entry name" value="GntR_C"/>
</dbReference>
<keyword evidence="2" id="KW-0238">DNA-binding</keyword>
<dbReference type="Proteomes" id="UP000297638">
    <property type="component" value="Unassembled WGS sequence"/>
</dbReference>
<reference evidence="6 8" key="2">
    <citation type="submission" date="2019-03" db="EMBL/GenBank/DDBJ databases">
        <title>Glutamicibacter sp. LJH19 genome.</title>
        <authorList>
            <person name="Sinai Borker S."/>
            <person name="Kumar R."/>
        </authorList>
    </citation>
    <scope>NUCLEOTIDE SEQUENCE [LARGE SCALE GENOMIC DNA]</scope>
    <source>
        <strain evidence="6 8">LJH19</strain>
    </source>
</reference>
<feature type="domain" description="HTH gntR-type" evidence="4">
    <location>
        <begin position="17"/>
        <end position="85"/>
    </location>
</feature>
<dbReference type="SMART" id="SM00895">
    <property type="entry name" value="FCD"/>
    <property type="match status" value="1"/>
</dbReference>
<dbReference type="Proteomes" id="UP000235739">
    <property type="component" value="Unassembled WGS sequence"/>
</dbReference>
<protein>
    <submittedName>
        <fullName evidence="6">FadR family transcriptional regulator</fullName>
    </submittedName>
    <submittedName>
        <fullName evidence="5">GntR family transcriptional regulator</fullName>
    </submittedName>
</protein>
<dbReference type="SUPFAM" id="SSF46785">
    <property type="entry name" value="Winged helix' DNA-binding domain"/>
    <property type="match status" value="1"/>
</dbReference>
<evidence type="ECO:0000256" key="2">
    <source>
        <dbReference type="ARBA" id="ARBA00023125"/>
    </source>
</evidence>
<dbReference type="Pfam" id="PF07729">
    <property type="entry name" value="FCD"/>
    <property type="match status" value="1"/>
</dbReference>
<keyword evidence="3" id="KW-0804">Transcription</keyword>
<dbReference type="InterPro" id="IPR008920">
    <property type="entry name" value="TF_FadR/GntR_C"/>
</dbReference>
<dbReference type="EMBL" id="SPDS01000001">
    <property type="protein sequence ID" value="TFH56109.1"/>
    <property type="molecule type" value="Genomic_DNA"/>
</dbReference>
<dbReference type="PANTHER" id="PTHR43537">
    <property type="entry name" value="TRANSCRIPTIONAL REGULATOR, GNTR FAMILY"/>
    <property type="match status" value="1"/>
</dbReference>
<keyword evidence="1" id="KW-0805">Transcription regulation</keyword>
<sequence>MNLSDSWTPGQQPIERRSAAEGVFHALRLAIEAQEIPLGSKLGSEAALAADYRVSRSVIREALRSCAALGLTRTETGRGTFVISHRPTRELKLGNFSSDDLLEARPHIEIPAATLAATRRTTEDLERISGLLEQMDQEDDAAAWVELDAAFHAAIAQASGNSVFTKVVADIREAMARQSETVNLVAGRRSPSKDEHLAIFRAIEAKDPQAATAAMSDHLSAVQQAVSTIVRSNK</sequence>
<accession>A0A2N7RZ53</accession>
<dbReference type="PROSITE" id="PS50949">
    <property type="entry name" value="HTH_GNTR"/>
    <property type="match status" value="1"/>
</dbReference>
<reference evidence="5 7" key="1">
    <citation type="journal article" date="2017" name="Elife">
        <title>Extensive horizontal gene transfer in cheese-associated bacteria.</title>
        <authorList>
            <person name="Bonham K.S."/>
            <person name="Wolfe B.E."/>
            <person name="Dutton R.J."/>
        </authorList>
    </citation>
    <scope>NUCLEOTIDE SEQUENCE [LARGE SCALE GENOMIC DNA]</scope>
    <source>
        <strain evidence="5 7">JB182</strain>
    </source>
</reference>
<dbReference type="InterPro" id="IPR000524">
    <property type="entry name" value="Tscrpt_reg_HTH_GntR"/>
</dbReference>
<dbReference type="InterPro" id="IPR036388">
    <property type="entry name" value="WH-like_DNA-bd_sf"/>
</dbReference>
<dbReference type="SUPFAM" id="SSF48008">
    <property type="entry name" value="GntR ligand-binding domain-like"/>
    <property type="match status" value="1"/>
</dbReference>
<dbReference type="EMBL" id="PNQX01000003">
    <property type="protein sequence ID" value="PMQ19151.1"/>
    <property type="molecule type" value="Genomic_DNA"/>
</dbReference>
<evidence type="ECO:0000259" key="4">
    <source>
        <dbReference type="PROSITE" id="PS50949"/>
    </source>
</evidence>
<gene>
    <name evidence="5" type="ORF">CIK84_16495</name>
    <name evidence="6" type="ORF">EXY26_03340</name>
</gene>
<dbReference type="PANTHER" id="PTHR43537:SF5">
    <property type="entry name" value="UXU OPERON TRANSCRIPTIONAL REGULATOR"/>
    <property type="match status" value="1"/>
</dbReference>
<dbReference type="AlphaFoldDB" id="A0A2N7RZ53"/>
<evidence type="ECO:0000313" key="6">
    <source>
        <dbReference type="EMBL" id="TFH56109.1"/>
    </source>
</evidence>
<dbReference type="InterPro" id="IPR036390">
    <property type="entry name" value="WH_DNA-bd_sf"/>
</dbReference>
<dbReference type="Gene3D" id="1.20.120.530">
    <property type="entry name" value="GntR ligand-binding domain-like"/>
    <property type="match status" value="1"/>
</dbReference>
<evidence type="ECO:0000313" key="5">
    <source>
        <dbReference type="EMBL" id="PMQ19151.1"/>
    </source>
</evidence>
<dbReference type="CDD" id="cd07377">
    <property type="entry name" value="WHTH_GntR"/>
    <property type="match status" value="1"/>
</dbReference>
<dbReference type="Pfam" id="PF00392">
    <property type="entry name" value="GntR"/>
    <property type="match status" value="1"/>
</dbReference>
<dbReference type="RefSeq" id="WP_102599061.1">
    <property type="nucleotide sequence ID" value="NZ_JABUYH010000013.1"/>
</dbReference>
<dbReference type="GO" id="GO:0003700">
    <property type="term" value="F:DNA-binding transcription factor activity"/>
    <property type="evidence" value="ECO:0007669"/>
    <property type="project" value="InterPro"/>
</dbReference>
<organism evidence="5 7">
    <name type="scientific">Glutamicibacter arilaitensis</name>
    <dbReference type="NCBI Taxonomy" id="256701"/>
    <lineage>
        <taxon>Bacteria</taxon>
        <taxon>Bacillati</taxon>
        <taxon>Actinomycetota</taxon>
        <taxon>Actinomycetes</taxon>
        <taxon>Micrococcales</taxon>
        <taxon>Micrococcaceae</taxon>
        <taxon>Glutamicibacter</taxon>
    </lineage>
</organism>
<dbReference type="SMART" id="SM00345">
    <property type="entry name" value="HTH_GNTR"/>
    <property type="match status" value="1"/>
</dbReference>
<name>A0A2N7RZ53_9MICC</name>
<evidence type="ECO:0000256" key="1">
    <source>
        <dbReference type="ARBA" id="ARBA00023015"/>
    </source>
</evidence>
<evidence type="ECO:0000256" key="3">
    <source>
        <dbReference type="ARBA" id="ARBA00023163"/>
    </source>
</evidence>
<comment type="caution">
    <text evidence="5">The sequence shown here is derived from an EMBL/GenBank/DDBJ whole genome shotgun (WGS) entry which is preliminary data.</text>
</comment>
<evidence type="ECO:0000313" key="8">
    <source>
        <dbReference type="Proteomes" id="UP000297638"/>
    </source>
</evidence>
<evidence type="ECO:0000313" key="7">
    <source>
        <dbReference type="Proteomes" id="UP000235739"/>
    </source>
</evidence>